<evidence type="ECO:0000256" key="2">
    <source>
        <dbReference type="SAM" id="SignalP"/>
    </source>
</evidence>
<comment type="caution">
    <text evidence="3">The sequence shown here is derived from an EMBL/GenBank/DDBJ whole genome shotgun (WGS) entry which is preliminary data.</text>
</comment>
<dbReference type="RefSeq" id="WP_380718636.1">
    <property type="nucleotide sequence ID" value="NZ_JBHSGI010000024.1"/>
</dbReference>
<feature type="compositionally biased region" description="Low complexity" evidence="1">
    <location>
        <begin position="76"/>
        <end position="96"/>
    </location>
</feature>
<dbReference type="EMBL" id="JBHSGI010000024">
    <property type="protein sequence ID" value="MFC4670045.1"/>
    <property type="molecule type" value="Genomic_DNA"/>
</dbReference>
<keyword evidence="2" id="KW-0732">Signal</keyword>
<keyword evidence="4" id="KW-1185">Reference proteome</keyword>
<evidence type="ECO:0000313" key="3">
    <source>
        <dbReference type="EMBL" id="MFC4670045.1"/>
    </source>
</evidence>
<reference evidence="4" key="1">
    <citation type="journal article" date="2019" name="Int. J. Syst. Evol. Microbiol.">
        <title>The Global Catalogue of Microorganisms (GCM) 10K type strain sequencing project: providing services to taxonomists for standard genome sequencing and annotation.</title>
        <authorList>
            <consortium name="The Broad Institute Genomics Platform"/>
            <consortium name="The Broad Institute Genome Sequencing Center for Infectious Disease"/>
            <person name="Wu L."/>
            <person name="Ma J."/>
        </authorList>
    </citation>
    <scope>NUCLEOTIDE SEQUENCE [LARGE SCALE GENOMIC DNA]</scope>
    <source>
        <strain evidence="4">CGMCC 4.7283</strain>
    </source>
</reference>
<evidence type="ECO:0000256" key="1">
    <source>
        <dbReference type="SAM" id="MobiDB-lite"/>
    </source>
</evidence>
<proteinExistence type="predicted"/>
<protein>
    <submittedName>
        <fullName evidence="3">Uncharacterized protein</fullName>
    </submittedName>
</protein>
<name>A0ABV9KIR1_9RHOB</name>
<feature type="chain" id="PRO_5045809961" evidence="2">
    <location>
        <begin position="17"/>
        <end position="267"/>
    </location>
</feature>
<evidence type="ECO:0000313" key="4">
    <source>
        <dbReference type="Proteomes" id="UP001595973"/>
    </source>
</evidence>
<organism evidence="3 4">
    <name type="scientific">Seohaeicola nanhaiensis</name>
    <dbReference type="NCBI Taxonomy" id="1387282"/>
    <lineage>
        <taxon>Bacteria</taxon>
        <taxon>Pseudomonadati</taxon>
        <taxon>Pseudomonadota</taxon>
        <taxon>Alphaproteobacteria</taxon>
        <taxon>Rhodobacterales</taxon>
        <taxon>Roseobacteraceae</taxon>
        <taxon>Seohaeicola</taxon>
    </lineage>
</organism>
<sequence length="267" mass="28485">MLEIFLLMLATSVHQAAEMDAALSMPAETPSITALETPTATAPDAAQMAEEETPPEAAEPTPPQQTSALNLPVFPPAASTAPAQPAPVATAPQPAPQTAAPVIFAPQPAPQPVPQPTPNPQEQTSAQLAFLAPKAQTVTPGLVAEPQVPTGRFLTALEVRPILNATKSNWIAVREYGGKDLLYVTHLWSWRCGLLELRVGLNGAPAEPWPLPQCHLDKPQAAAILEGDGNPYREFPLRTVQLIEVMVTYDDLTTDKVRFNRAGVVIP</sequence>
<accession>A0ABV9KIR1</accession>
<feature type="signal peptide" evidence="2">
    <location>
        <begin position="1"/>
        <end position="16"/>
    </location>
</feature>
<gene>
    <name evidence="3" type="ORF">ACFO5X_15895</name>
</gene>
<feature type="region of interest" description="Disordered" evidence="1">
    <location>
        <begin position="40"/>
        <end position="96"/>
    </location>
</feature>
<dbReference type="Proteomes" id="UP001595973">
    <property type="component" value="Unassembled WGS sequence"/>
</dbReference>